<organism evidence="3 4">
    <name type="scientific">Claviceps pusilla</name>
    <dbReference type="NCBI Taxonomy" id="123648"/>
    <lineage>
        <taxon>Eukaryota</taxon>
        <taxon>Fungi</taxon>
        <taxon>Dikarya</taxon>
        <taxon>Ascomycota</taxon>
        <taxon>Pezizomycotina</taxon>
        <taxon>Sordariomycetes</taxon>
        <taxon>Hypocreomycetidae</taxon>
        <taxon>Hypocreales</taxon>
        <taxon>Clavicipitaceae</taxon>
        <taxon>Claviceps</taxon>
    </lineage>
</organism>
<reference evidence="3" key="1">
    <citation type="journal article" date="2020" name="bioRxiv">
        <title>Whole genome comparisons of ergot fungi reveals the divergence and evolution of species within the genus Claviceps are the result of varying mechanisms driving genome evolution and host range expansion.</title>
        <authorList>
            <person name="Wyka S.A."/>
            <person name="Mondo S.J."/>
            <person name="Liu M."/>
            <person name="Dettman J."/>
            <person name="Nalam V."/>
            <person name="Broders K.D."/>
        </authorList>
    </citation>
    <scope>NUCLEOTIDE SEQUENCE</scope>
    <source>
        <strain evidence="3">CCC 602</strain>
    </source>
</reference>
<evidence type="ECO:0000313" key="3">
    <source>
        <dbReference type="EMBL" id="KAG6006218.1"/>
    </source>
</evidence>
<evidence type="ECO:0000259" key="2">
    <source>
        <dbReference type="Pfam" id="PF00248"/>
    </source>
</evidence>
<name>A0A9P7NA44_9HYPO</name>
<dbReference type="GO" id="GO:0005737">
    <property type="term" value="C:cytoplasm"/>
    <property type="evidence" value="ECO:0007669"/>
    <property type="project" value="TreeGrafter"/>
</dbReference>
<evidence type="ECO:0000313" key="4">
    <source>
        <dbReference type="Proteomes" id="UP000748025"/>
    </source>
</evidence>
<dbReference type="OrthoDB" id="37537at2759"/>
<accession>A0A9P7NA44</accession>
<keyword evidence="4" id="KW-1185">Reference proteome</keyword>
<dbReference type="GO" id="GO:0016491">
    <property type="term" value="F:oxidoreductase activity"/>
    <property type="evidence" value="ECO:0007669"/>
    <property type="project" value="UniProtKB-KW"/>
</dbReference>
<keyword evidence="1" id="KW-0560">Oxidoreductase</keyword>
<dbReference type="SUPFAM" id="SSF51430">
    <property type="entry name" value="NAD(P)-linked oxidoreductase"/>
    <property type="match status" value="1"/>
</dbReference>
<dbReference type="Proteomes" id="UP000748025">
    <property type="component" value="Unassembled WGS sequence"/>
</dbReference>
<feature type="domain" description="NADP-dependent oxidoreductase" evidence="2">
    <location>
        <begin position="18"/>
        <end position="310"/>
    </location>
</feature>
<dbReference type="InterPro" id="IPR036812">
    <property type="entry name" value="NAD(P)_OxRdtase_dom_sf"/>
</dbReference>
<dbReference type="Pfam" id="PF00248">
    <property type="entry name" value="Aldo_ket_red"/>
    <property type="match status" value="1"/>
</dbReference>
<dbReference type="Gene3D" id="3.20.20.100">
    <property type="entry name" value="NADP-dependent oxidoreductase domain"/>
    <property type="match status" value="1"/>
</dbReference>
<dbReference type="InterPro" id="IPR050791">
    <property type="entry name" value="Aldo-Keto_reductase"/>
</dbReference>
<proteinExistence type="predicted"/>
<comment type="caution">
    <text evidence="3">The sequence shown here is derived from an EMBL/GenBank/DDBJ whole genome shotgun (WGS) entry which is preliminary data.</text>
</comment>
<dbReference type="PRINTS" id="PR00069">
    <property type="entry name" value="ALDKETRDTASE"/>
</dbReference>
<dbReference type="InterPro" id="IPR023210">
    <property type="entry name" value="NADP_OxRdtase_dom"/>
</dbReference>
<dbReference type="InterPro" id="IPR020471">
    <property type="entry name" value="AKR"/>
</dbReference>
<dbReference type="AlphaFoldDB" id="A0A9P7NA44"/>
<dbReference type="PANTHER" id="PTHR43625:SF40">
    <property type="entry name" value="ALDO-KETO REDUCTASE YAKC [NADP(+)]"/>
    <property type="match status" value="1"/>
</dbReference>
<dbReference type="EMBL" id="SRPW01001142">
    <property type="protein sequence ID" value="KAG6006218.1"/>
    <property type="molecule type" value="Genomic_DNA"/>
</dbReference>
<sequence>MSIPTRPLGKNGPQVSGIGLGLMSFSGWYGQNTSLDDSLTFLDRAHEIGQRFWDTADVYVGSEERIGQWFKRSGKRDDIFLATKFALRGMTGEVSNEPDWIREACQRSLDKLGIETIDLYYCHRVDDRTPIEHTVQAMAELKSQGKIRYLGLSECSAATIRRAHAVHPISAYQVEYSPLFLDIESDQTAILQTCRELGIAIVAYSPVGRGLLTGSIQSLDDLSPHDFRRQVPKLADLDNFLKIKALVDKIALVAKQHDATPAQICLAWVAAQGEDFISIPGTSTIRYLEENTRAINIHLSEEEVQELRRFAEETDLPGDRYPSSMDTLFRDAVPLKQRED</sequence>
<gene>
    <name evidence="3" type="ORF">E4U43_000474</name>
</gene>
<protein>
    <recommendedName>
        <fullName evidence="2">NADP-dependent oxidoreductase domain-containing protein</fullName>
    </recommendedName>
</protein>
<dbReference type="PANTHER" id="PTHR43625">
    <property type="entry name" value="AFLATOXIN B1 ALDEHYDE REDUCTASE"/>
    <property type="match status" value="1"/>
</dbReference>
<evidence type="ECO:0000256" key="1">
    <source>
        <dbReference type="ARBA" id="ARBA00023002"/>
    </source>
</evidence>